<protein>
    <recommendedName>
        <fullName evidence="3">DNA-binding protein</fullName>
    </recommendedName>
</protein>
<gene>
    <name evidence="1" type="ORF">BN53_04345</name>
</gene>
<evidence type="ECO:0000313" key="2">
    <source>
        <dbReference type="Proteomes" id="UP000009311"/>
    </source>
</evidence>
<keyword evidence="2" id="KW-1185">Reference proteome</keyword>
<name>I7LDY6_9LACO</name>
<dbReference type="STRING" id="1423790.BN53_04345"/>
<dbReference type="EMBL" id="CAKD01000021">
    <property type="protein sequence ID" value="CCI85318.1"/>
    <property type="molecule type" value="Genomic_DNA"/>
</dbReference>
<dbReference type="RefSeq" id="WP_009559869.1">
    <property type="nucleotide sequence ID" value="NZ_AYZN01000019.1"/>
</dbReference>
<evidence type="ECO:0008006" key="3">
    <source>
        <dbReference type="Google" id="ProtNLM"/>
    </source>
</evidence>
<accession>I7LDY6</accession>
<proteinExistence type="predicted"/>
<organism evidence="1 2">
    <name type="scientific">Lactobacillus pasteurii DSM 23907 = CRBIP 24.76</name>
    <dbReference type="NCBI Taxonomy" id="1423790"/>
    <lineage>
        <taxon>Bacteria</taxon>
        <taxon>Bacillati</taxon>
        <taxon>Bacillota</taxon>
        <taxon>Bacilli</taxon>
        <taxon>Lactobacillales</taxon>
        <taxon>Lactobacillaceae</taxon>
        <taxon>Lactobacillus</taxon>
    </lineage>
</organism>
<reference evidence="1 2" key="1">
    <citation type="submission" date="2012-06" db="EMBL/GenBank/DDBJ databases">
        <title>Draft Genome Sequence of Lactobacillus pasteurii CRBIP 24.76T.</title>
        <authorList>
            <person name="Cousin S."/>
            <person name="Bouchier C."/>
            <person name="Loux V."/>
            <person name="Ma L."/>
            <person name="Creno S."/>
            <person name="Bizet C."/>
            <person name="Clermont D."/>
        </authorList>
    </citation>
    <scope>NUCLEOTIDE SEQUENCE [LARGE SCALE GENOMIC DNA]</scope>
    <source>
        <strain evidence="2">CRBIP 24.76T</strain>
    </source>
</reference>
<sequence length="69" mass="8244">MEKTVTRNELMELKHYSLSTYYLRRAECLTSPYASALVFDGNRTLIKLDLWDKFIEWKSDNKKRELLGI</sequence>
<dbReference type="AlphaFoldDB" id="I7LDY6"/>
<comment type="caution">
    <text evidence="1">The sequence shown here is derived from an EMBL/GenBank/DDBJ whole genome shotgun (WGS) entry which is preliminary data.</text>
</comment>
<dbReference type="Proteomes" id="UP000009311">
    <property type="component" value="Unassembled WGS sequence"/>
</dbReference>
<evidence type="ECO:0000313" key="1">
    <source>
        <dbReference type="EMBL" id="CCI85318.1"/>
    </source>
</evidence>